<evidence type="ECO:0000256" key="1">
    <source>
        <dbReference type="SAM" id="MobiDB-lite"/>
    </source>
</evidence>
<dbReference type="EMBL" id="AONC01000023">
    <property type="protein sequence ID" value="EXJ15654.1"/>
    <property type="molecule type" value="Genomic_DNA"/>
</dbReference>
<dbReference type="OrthoDB" id="9808813at2"/>
<accession>W9V898</accession>
<evidence type="ECO:0000313" key="3">
    <source>
        <dbReference type="Proteomes" id="UP000019460"/>
    </source>
</evidence>
<evidence type="ECO:0000313" key="2">
    <source>
        <dbReference type="EMBL" id="EXJ15654.1"/>
    </source>
</evidence>
<dbReference type="Proteomes" id="UP000019460">
    <property type="component" value="Unassembled WGS sequence"/>
</dbReference>
<feature type="compositionally biased region" description="Basic and acidic residues" evidence="1">
    <location>
        <begin position="21"/>
        <end position="36"/>
    </location>
</feature>
<feature type="region of interest" description="Disordered" evidence="1">
    <location>
        <begin position="228"/>
        <end position="258"/>
    </location>
</feature>
<name>W9V898_9GAMM</name>
<feature type="region of interest" description="Disordered" evidence="1">
    <location>
        <begin position="1"/>
        <end position="36"/>
    </location>
</feature>
<feature type="compositionally biased region" description="Basic and acidic residues" evidence="1">
    <location>
        <begin position="1"/>
        <end position="11"/>
    </location>
</feature>
<comment type="caution">
    <text evidence="2">The sequence shown here is derived from an EMBL/GenBank/DDBJ whole genome shotgun (WGS) entry which is preliminary data.</text>
</comment>
<reference evidence="2 3" key="1">
    <citation type="submission" date="2012-11" db="EMBL/GenBank/DDBJ databases">
        <title>Genome assembly of Thiorhodococcus sp. AK35.</title>
        <authorList>
            <person name="Nupur N."/>
            <person name="Khatri I."/>
            <person name="Subramanian S."/>
            <person name="Pinnaka A."/>
        </authorList>
    </citation>
    <scope>NUCLEOTIDE SEQUENCE [LARGE SCALE GENOMIC DNA]</scope>
    <source>
        <strain evidence="2 3">AK35</strain>
    </source>
</reference>
<dbReference type="RefSeq" id="WP_157726351.1">
    <property type="nucleotide sequence ID" value="NZ_AONC01000023.1"/>
</dbReference>
<sequence>MNQRQDRDEPGRPGSAPGDGVGERLEKSRADARRYFGEDGITPEAIGRFLADSGSAPLPDVGRLLKIAQEIPGDEDMGRRWAQLLQKEDLSTLIENPRACTEKYGIEPEGIKTRLETLRCRLDEEGALRFPDPSALANLVLTMAQHLGGYSETTGMSDLEETIRQNEDIIQRNMDLLNRTDTLMQEHERLLESHGLTAEAVGRFIESQHVSPEDRERIRVETARVEQEIAARESQLQPEPSPDATTGQVKRPRMRPMV</sequence>
<keyword evidence="3" id="KW-1185">Reference proteome</keyword>
<organism evidence="2 3">
    <name type="scientific">Imhoffiella purpurea</name>
    <dbReference type="NCBI Taxonomy" id="1249627"/>
    <lineage>
        <taxon>Bacteria</taxon>
        <taxon>Pseudomonadati</taxon>
        <taxon>Pseudomonadota</taxon>
        <taxon>Gammaproteobacteria</taxon>
        <taxon>Chromatiales</taxon>
        <taxon>Chromatiaceae</taxon>
        <taxon>Imhoffiella</taxon>
    </lineage>
</organism>
<dbReference type="AlphaFoldDB" id="W9V898"/>
<dbReference type="STRING" id="1249627.D779_1161"/>
<protein>
    <submittedName>
        <fullName evidence="2">Uncharacterized protein</fullName>
    </submittedName>
</protein>
<feature type="compositionally biased region" description="Polar residues" evidence="1">
    <location>
        <begin position="234"/>
        <end position="248"/>
    </location>
</feature>
<proteinExistence type="predicted"/>
<gene>
    <name evidence="2" type="ORF">D779_1161</name>
</gene>